<reference evidence="3" key="2">
    <citation type="journal article" date="2017" name="Nat. Plants">
        <title>The Aegilops tauschii genome reveals multiple impacts of transposons.</title>
        <authorList>
            <person name="Zhao G."/>
            <person name="Zou C."/>
            <person name="Li K."/>
            <person name="Wang K."/>
            <person name="Li T."/>
            <person name="Gao L."/>
            <person name="Zhang X."/>
            <person name="Wang H."/>
            <person name="Yang Z."/>
            <person name="Liu X."/>
            <person name="Jiang W."/>
            <person name="Mao L."/>
            <person name="Kong X."/>
            <person name="Jiao Y."/>
            <person name="Jia J."/>
        </authorList>
    </citation>
    <scope>NUCLEOTIDE SEQUENCE [LARGE SCALE GENOMIC DNA]</scope>
    <source>
        <strain evidence="3">cv. AL8/78</strain>
    </source>
</reference>
<dbReference type="Gramene" id="AET3Gv20346800.3">
    <property type="protein sequence ID" value="AET3Gv20346800.3"/>
    <property type="gene ID" value="AET3Gv20346800"/>
</dbReference>
<dbReference type="Proteomes" id="UP000015105">
    <property type="component" value="Chromosome 3D"/>
</dbReference>
<dbReference type="EnsemblPlants" id="AET3Gv20346800.3">
    <property type="protein sequence ID" value="AET3Gv20346800.3"/>
    <property type="gene ID" value="AET3Gv20346800"/>
</dbReference>
<organism evidence="2 3">
    <name type="scientific">Aegilops tauschii subsp. strangulata</name>
    <name type="common">Goatgrass</name>
    <dbReference type="NCBI Taxonomy" id="200361"/>
    <lineage>
        <taxon>Eukaryota</taxon>
        <taxon>Viridiplantae</taxon>
        <taxon>Streptophyta</taxon>
        <taxon>Embryophyta</taxon>
        <taxon>Tracheophyta</taxon>
        <taxon>Spermatophyta</taxon>
        <taxon>Magnoliopsida</taxon>
        <taxon>Liliopsida</taxon>
        <taxon>Poales</taxon>
        <taxon>Poaceae</taxon>
        <taxon>BOP clade</taxon>
        <taxon>Pooideae</taxon>
        <taxon>Triticodae</taxon>
        <taxon>Triticeae</taxon>
        <taxon>Triticinae</taxon>
        <taxon>Aegilops</taxon>
    </lineage>
</organism>
<protein>
    <submittedName>
        <fullName evidence="2">Uncharacterized protein</fullName>
    </submittedName>
</protein>
<dbReference type="AlphaFoldDB" id="A0A453EHN4"/>
<reference evidence="2" key="3">
    <citation type="journal article" date="2017" name="Nature">
        <title>Genome sequence of the progenitor of the wheat D genome Aegilops tauschii.</title>
        <authorList>
            <person name="Luo M.C."/>
            <person name="Gu Y.Q."/>
            <person name="Puiu D."/>
            <person name="Wang H."/>
            <person name="Twardziok S.O."/>
            <person name="Deal K.R."/>
            <person name="Huo N."/>
            <person name="Zhu T."/>
            <person name="Wang L."/>
            <person name="Wang Y."/>
            <person name="McGuire P.E."/>
            <person name="Liu S."/>
            <person name="Long H."/>
            <person name="Ramasamy R.K."/>
            <person name="Rodriguez J.C."/>
            <person name="Van S.L."/>
            <person name="Yuan L."/>
            <person name="Wang Z."/>
            <person name="Xia Z."/>
            <person name="Xiao L."/>
            <person name="Anderson O.D."/>
            <person name="Ouyang S."/>
            <person name="Liang Y."/>
            <person name="Zimin A.V."/>
            <person name="Pertea G."/>
            <person name="Qi P."/>
            <person name="Bennetzen J.L."/>
            <person name="Dai X."/>
            <person name="Dawson M.W."/>
            <person name="Muller H.G."/>
            <person name="Kugler K."/>
            <person name="Rivarola-Duarte L."/>
            <person name="Spannagl M."/>
            <person name="Mayer K.F.X."/>
            <person name="Lu F.H."/>
            <person name="Bevan M.W."/>
            <person name="Leroy P."/>
            <person name="Li P."/>
            <person name="You F.M."/>
            <person name="Sun Q."/>
            <person name="Liu Z."/>
            <person name="Lyons E."/>
            <person name="Wicker T."/>
            <person name="Salzberg S.L."/>
            <person name="Devos K.M."/>
            <person name="Dvorak J."/>
        </authorList>
    </citation>
    <scope>NUCLEOTIDE SEQUENCE [LARGE SCALE GENOMIC DNA]</scope>
    <source>
        <strain evidence="2">cv. AL8/78</strain>
    </source>
</reference>
<evidence type="ECO:0000313" key="3">
    <source>
        <dbReference type="Proteomes" id="UP000015105"/>
    </source>
</evidence>
<keyword evidence="3" id="KW-1185">Reference proteome</keyword>
<proteinExistence type="predicted"/>
<reference evidence="2" key="5">
    <citation type="journal article" date="2021" name="G3 (Bethesda)">
        <title>Aegilops tauschii genome assembly Aet v5.0 features greater sequence contiguity and improved annotation.</title>
        <authorList>
            <person name="Wang L."/>
            <person name="Zhu T."/>
            <person name="Rodriguez J.C."/>
            <person name="Deal K.R."/>
            <person name="Dubcovsky J."/>
            <person name="McGuire P.E."/>
            <person name="Lux T."/>
            <person name="Spannagl M."/>
            <person name="Mayer K.F.X."/>
            <person name="Baldrich P."/>
            <person name="Meyers B.C."/>
            <person name="Huo N."/>
            <person name="Gu Y.Q."/>
            <person name="Zhou H."/>
            <person name="Devos K.M."/>
            <person name="Bennetzen J.L."/>
            <person name="Unver T."/>
            <person name="Budak H."/>
            <person name="Gulick P.J."/>
            <person name="Galiba G."/>
            <person name="Kalapos B."/>
            <person name="Nelson D.R."/>
            <person name="Li P."/>
            <person name="You F.M."/>
            <person name="Luo M.C."/>
            <person name="Dvorak J."/>
        </authorList>
    </citation>
    <scope>NUCLEOTIDE SEQUENCE [LARGE SCALE GENOMIC DNA]</scope>
    <source>
        <strain evidence="2">cv. AL8/78</strain>
    </source>
</reference>
<sequence>SFPSEVRPLRIKKNEAQPLTATPCGLSPSHAPAPPPAILAGGTPCG</sequence>
<evidence type="ECO:0000313" key="2">
    <source>
        <dbReference type="EnsemblPlants" id="AET3Gv20346800.3"/>
    </source>
</evidence>
<feature type="region of interest" description="Disordered" evidence="1">
    <location>
        <begin position="1"/>
        <end position="46"/>
    </location>
</feature>
<name>A0A453EHN4_AEGTS</name>
<reference evidence="2" key="4">
    <citation type="submission" date="2019-03" db="UniProtKB">
        <authorList>
            <consortium name="EnsemblPlants"/>
        </authorList>
    </citation>
    <scope>IDENTIFICATION</scope>
</reference>
<reference evidence="3" key="1">
    <citation type="journal article" date="2014" name="Science">
        <title>Ancient hybridizations among the ancestral genomes of bread wheat.</title>
        <authorList>
            <consortium name="International Wheat Genome Sequencing Consortium,"/>
            <person name="Marcussen T."/>
            <person name="Sandve S.R."/>
            <person name="Heier L."/>
            <person name="Spannagl M."/>
            <person name="Pfeifer M."/>
            <person name="Jakobsen K.S."/>
            <person name="Wulff B.B."/>
            <person name="Steuernagel B."/>
            <person name="Mayer K.F."/>
            <person name="Olsen O.A."/>
        </authorList>
    </citation>
    <scope>NUCLEOTIDE SEQUENCE [LARGE SCALE GENOMIC DNA]</scope>
    <source>
        <strain evidence="3">cv. AL8/78</strain>
    </source>
</reference>
<evidence type="ECO:0000256" key="1">
    <source>
        <dbReference type="SAM" id="MobiDB-lite"/>
    </source>
</evidence>
<accession>A0A453EHN4</accession>